<accession>A0A6C0DBM8</accession>
<dbReference type="AlphaFoldDB" id="A0A6C0DBM8"/>
<dbReference type="EMBL" id="MN739575">
    <property type="protein sequence ID" value="QHT13564.1"/>
    <property type="molecule type" value="Genomic_DNA"/>
</dbReference>
<sequence length="182" mass="19408">MNSIAVPNPHWSGAPARMADGRQFTEYRSIWNLMPPMPAGPWGGYEQRAQIINAAATQRSSDRAMTVLRGGETNCVDTMVPEVQKKVYSWNGPVIAPGPWQGGIGTGRSYLPGRLDLVGGGSDPDMLAAATFPSALMPGTFEPNPQLYVAGPIRRPVMTSAASGAAGGQPSFHNRYSFPYGN</sequence>
<evidence type="ECO:0000313" key="1">
    <source>
        <dbReference type="EMBL" id="QHT13564.1"/>
    </source>
</evidence>
<proteinExistence type="predicted"/>
<protein>
    <submittedName>
        <fullName evidence="1">Uncharacterized protein</fullName>
    </submittedName>
</protein>
<reference evidence="1" key="1">
    <citation type="journal article" date="2020" name="Nature">
        <title>Giant virus diversity and host interactions through global metagenomics.</title>
        <authorList>
            <person name="Schulz F."/>
            <person name="Roux S."/>
            <person name="Paez-Espino D."/>
            <person name="Jungbluth S."/>
            <person name="Walsh D.A."/>
            <person name="Denef V.J."/>
            <person name="McMahon K.D."/>
            <person name="Konstantinidis K.T."/>
            <person name="Eloe-Fadrosh E.A."/>
            <person name="Kyrpides N.C."/>
            <person name="Woyke T."/>
        </authorList>
    </citation>
    <scope>NUCLEOTIDE SEQUENCE</scope>
    <source>
        <strain evidence="1">GVMAG-M-3300023174-132</strain>
    </source>
</reference>
<organism evidence="1">
    <name type="scientific">viral metagenome</name>
    <dbReference type="NCBI Taxonomy" id="1070528"/>
    <lineage>
        <taxon>unclassified sequences</taxon>
        <taxon>metagenomes</taxon>
        <taxon>organismal metagenomes</taxon>
    </lineage>
</organism>
<name>A0A6C0DBM8_9ZZZZ</name>